<proteinExistence type="predicted"/>
<keyword evidence="3" id="KW-1185">Reference proteome</keyword>
<organism evidence="2 3">
    <name type="scientific">Caerostris darwini</name>
    <dbReference type="NCBI Taxonomy" id="1538125"/>
    <lineage>
        <taxon>Eukaryota</taxon>
        <taxon>Metazoa</taxon>
        <taxon>Ecdysozoa</taxon>
        <taxon>Arthropoda</taxon>
        <taxon>Chelicerata</taxon>
        <taxon>Arachnida</taxon>
        <taxon>Araneae</taxon>
        <taxon>Araneomorphae</taxon>
        <taxon>Entelegynae</taxon>
        <taxon>Araneoidea</taxon>
        <taxon>Araneidae</taxon>
        <taxon>Caerostris</taxon>
    </lineage>
</organism>
<dbReference type="Proteomes" id="UP001054837">
    <property type="component" value="Unassembled WGS sequence"/>
</dbReference>
<accession>A0AAV4WYH4</accession>
<gene>
    <name evidence="2" type="ORF">CDAR_257801</name>
</gene>
<evidence type="ECO:0000313" key="2">
    <source>
        <dbReference type="EMBL" id="GIY86583.1"/>
    </source>
</evidence>
<dbReference type="AlphaFoldDB" id="A0AAV4WYH4"/>
<evidence type="ECO:0000313" key="3">
    <source>
        <dbReference type="Proteomes" id="UP001054837"/>
    </source>
</evidence>
<feature type="region of interest" description="Disordered" evidence="1">
    <location>
        <begin position="1"/>
        <end position="31"/>
    </location>
</feature>
<evidence type="ECO:0000256" key="1">
    <source>
        <dbReference type="SAM" id="MobiDB-lite"/>
    </source>
</evidence>
<protein>
    <submittedName>
        <fullName evidence="2">Uncharacterized protein</fullName>
    </submittedName>
</protein>
<reference evidence="2 3" key="1">
    <citation type="submission" date="2021-06" db="EMBL/GenBank/DDBJ databases">
        <title>Caerostris darwini draft genome.</title>
        <authorList>
            <person name="Kono N."/>
            <person name="Arakawa K."/>
        </authorList>
    </citation>
    <scope>NUCLEOTIDE SEQUENCE [LARGE SCALE GENOMIC DNA]</scope>
</reference>
<dbReference type="EMBL" id="BPLQ01015232">
    <property type="protein sequence ID" value="GIY86583.1"/>
    <property type="molecule type" value="Genomic_DNA"/>
</dbReference>
<comment type="caution">
    <text evidence="2">The sequence shown here is derived from an EMBL/GenBank/DDBJ whole genome shotgun (WGS) entry which is preliminary data.</text>
</comment>
<name>A0AAV4WYH4_9ARAC</name>
<sequence length="319" mass="35941">MDQNGFQIRSGGCGRGGKRESSVTVTGDPGMGPWVSGEINKGIKMPKGVEWRVGGFVEKASEALPAMEAYGIRSESCSASSQEQYKHGISVVENRNTVPPFPPAGVTAHSLTGREIFFFPTPFPPWYKYLLDVRDWGCPIATELLLQSKLYAIVKITRLAFHVGGRSRLAFHVGCRSRLAFHVGVDLLFMLDVDLDWLFMLDVDLDWLFMLDVDLDWLFMFEILVDPDKYLLDTSNTSKRASPIQILTFINHAPEFEISSLLYGVLFRDKSREALCCYSLSFSTQKKKKPSLRPVYSGAQRCNFCCVTPYKTTLDTCQW</sequence>